<dbReference type="EMBL" id="JBJKFK010000135">
    <property type="protein sequence ID" value="KAL3319451.1"/>
    <property type="molecule type" value="Genomic_DNA"/>
</dbReference>
<feature type="domain" description="PHD-type" evidence="15">
    <location>
        <begin position="2"/>
        <end position="135"/>
    </location>
</feature>
<accession>A0ABD2QL34</accession>
<evidence type="ECO:0000256" key="7">
    <source>
        <dbReference type="ARBA" id="ARBA00022801"/>
    </source>
</evidence>
<evidence type="ECO:0000256" key="9">
    <source>
        <dbReference type="ARBA" id="ARBA00022840"/>
    </source>
</evidence>
<evidence type="ECO:0000313" key="17">
    <source>
        <dbReference type="Proteomes" id="UP001626550"/>
    </source>
</evidence>
<dbReference type="GO" id="GO:0008270">
    <property type="term" value="F:zinc ion binding"/>
    <property type="evidence" value="ECO:0007669"/>
    <property type="project" value="UniProtKB-KW"/>
</dbReference>
<dbReference type="GO" id="GO:0003677">
    <property type="term" value="F:DNA binding"/>
    <property type="evidence" value="ECO:0007669"/>
    <property type="project" value="UniProtKB-KW"/>
</dbReference>
<dbReference type="PANTHER" id="PTHR46357">
    <property type="entry name" value="TRANSCRIPTIONAL REGULATOR ATRX"/>
    <property type="match status" value="1"/>
</dbReference>
<dbReference type="Proteomes" id="UP001626550">
    <property type="component" value="Unassembled WGS sequence"/>
</dbReference>
<evidence type="ECO:0000256" key="2">
    <source>
        <dbReference type="ARBA" id="ARBA00007025"/>
    </source>
</evidence>
<evidence type="ECO:0000256" key="3">
    <source>
        <dbReference type="ARBA" id="ARBA00022723"/>
    </source>
</evidence>
<keyword evidence="10" id="KW-0238">DNA-binding</keyword>
<feature type="compositionally biased region" description="Low complexity" evidence="14">
    <location>
        <begin position="257"/>
        <end position="270"/>
    </location>
</feature>
<gene>
    <name evidence="16" type="ORF">Ciccas_001881</name>
</gene>
<dbReference type="GO" id="GO:0005634">
    <property type="term" value="C:nucleus"/>
    <property type="evidence" value="ECO:0007669"/>
    <property type="project" value="UniProtKB-SubCell"/>
</dbReference>
<keyword evidence="17" id="KW-1185">Reference proteome</keyword>
<evidence type="ECO:0000256" key="13">
    <source>
        <dbReference type="ARBA" id="ARBA00047995"/>
    </source>
</evidence>
<comment type="catalytic activity">
    <reaction evidence="13">
        <text>ATP + H2O = ADP + phosphate + H(+)</text>
        <dbReference type="Rhea" id="RHEA:13065"/>
        <dbReference type="ChEBI" id="CHEBI:15377"/>
        <dbReference type="ChEBI" id="CHEBI:15378"/>
        <dbReference type="ChEBI" id="CHEBI:30616"/>
        <dbReference type="ChEBI" id="CHEBI:43474"/>
        <dbReference type="ChEBI" id="CHEBI:456216"/>
        <dbReference type="EC" id="3.6.4.12"/>
    </reaction>
</comment>
<evidence type="ECO:0000313" key="16">
    <source>
        <dbReference type="EMBL" id="KAL3319451.1"/>
    </source>
</evidence>
<comment type="subcellular location">
    <subcellularLocation>
        <location evidence="1">Nucleus</location>
    </subcellularLocation>
</comment>
<dbReference type="GO" id="GO:0003678">
    <property type="term" value="F:DNA helicase activity"/>
    <property type="evidence" value="ECO:0007669"/>
    <property type="project" value="UniProtKB-EC"/>
</dbReference>
<keyword evidence="9" id="KW-0067">ATP-binding</keyword>
<evidence type="ECO:0000256" key="5">
    <source>
        <dbReference type="ARBA" id="ARBA00022763"/>
    </source>
</evidence>
<keyword evidence="7" id="KW-0378">Hydrolase</keyword>
<dbReference type="InterPro" id="IPR011011">
    <property type="entry name" value="Znf_FYVE_PHD"/>
</dbReference>
<evidence type="ECO:0000256" key="8">
    <source>
        <dbReference type="ARBA" id="ARBA00022833"/>
    </source>
</evidence>
<evidence type="ECO:0000256" key="14">
    <source>
        <dbReference type="SAM" id="MobiDB-lite"/>
    </source>
</evidence>
<comment type="caution">
    <text evidence="16">The sequence shown here is derived from an EMBL/GenBank/DDBJ whole genome shotgun (WGS) entry which is preliminary data.</text>
</comment>
<dbReference type="InterPro" id="IPR025766">
    <property type="entry name" value="ADD"/>
</dbReference>
<organism evidence="16 17">
    <name type="scientific">Cichlidogyrus casuarinus</name>
    <dbReference type="NCBI Taxonomy" id="1844966"/>
    <lineage>
        <taxon>Eukaryota</taxon>
        <taxon>Metazoa</taxon>
        <taxon>Spiralia</taxon>
        <taxon>Lophotrochozoa</taxon>
        <taxon>Platyhelminthes</taxon>
        <taxon>Monogenea</taxon>
        <taxon>Monopisthocotylea</taxon>
        <taxon>Dactylogyridea</taxon>
        <taxon>Ancyrocephalidae</taxon>
        <taxon>Cichlidogyrus</taxon>
    </lineage>
</organism>
<dbReference type="Gene3D" id="3.30.40.10">
    <property type="entry name" value="Zinc/RING finger domain, C3HC4 (zinc finger)"/>
    <property type="match status" value="1"/>
</dbReference>
<evidence type="ECO:0000256" key="11">
    <source>
        <dbReference type="ARBA" id="ARBA00023204"/>
    </source>
</evidence>
<keyword evidence="8" id="KW-0862">Zinc</keyword>
<evidence type="ECO:0000256" key="1">
    <source>
        <dbReference type="ARBA" id="ARBA00004123"/>
    </source>
</evidence>
<evidence type="ECO:0000256" key="10">
    <source>
        <dbReference type="ARBA" id="ARBA00023125"/>
    </source>
</evidence>
<evidence type="ECO:0000256" key="12">
    <source>
        <dbReference type="ARBA" id="ARBA00023242"/>
    </source>
</evidence>
<sequence length="401" mass="44165">MSAYENPTVPDAASKVEGSIVFSELSHNFFSIYLQACLTSFNTGRFQRGSDGKHEICTWCADGGELVCCDICPNAFCKSCIKKNLGLSFYRSIEGLSEEEIWRCLLCNQNPLKHLQEALTEPTLSEKPDPVPIPPRPKVGPAYNSIPPRPNPSISDWSKVNKVNLVSTIDLTKRILNAFLTDLKRLEHVLIKDGISDSSVNNFKALYNYHVTTKLQQIPSILIKELSSPRFRPIQPDSKKRPLTALPKSTFRPAKQSVNKSTSSVSSDVIELSDDDEDKQVPSSTPELPSPSISAVYSTSSNVSALFNESLKQISSKNEDSPSSLDMSMIHSTSLNHNTSSNTSDFLKENLINIEDVDSLCDKNGEVSTTGHNSDLCKENQRGLGGVHIHTAEAIITYKSV</sequence>
<proteinExistence type="inferred from homology"/>
<dbReference type="InterPro" id="IPR052131">
    <property type="entry name" value="ATRX_domain-containing"/>
</dbReference>
<dbReference type="GO" id="GO:0010468">
    <property type="term" value="P:regulation of gene expression"/>
    <property type="evidence" value="ECO:0007669"/>
    <property type="project" value="UniProtKB-ARBA"/>
</dbReference>
<dbReference type="InterPro" id="IPR013083">
    <property type="entry name" value="Znf_RING/FYVE/PHD"/>
</dbReference>
<name>A0ABD2QL34_9PLAT</name>
<keyword evidence="5" id="KW-0227">DNA damage</keyword>
<evidence type="ECO:0000259" key="15">
    <source>
        <dbReference type="PROSITE" id="PS51533"/>
    </source>
</evidence>
<dbReference type="PANTHER" id="PTHR46357:SF1">
    <property type="entry name" value="TRANSCRIPTIONAL REGULATOR ATRX"/>
    <property type="match status" value="1"/>
</dbReference>
<keyword evidence="6" id="KW-0863">Zinc-finger</keyword>
<keyword evidence="12" id="KW-0539">Nucleus</keyword>
<keyword evidence="3" id="KW-0479">Metal-binding</keyword>
<evidence type="ECO:0000256" key="6">
    <source>
        <dbReference type="ARBA" id="ARBA00022771"/>
    </source>
</evidence>
<feature type="region of interest" description="Disordered" evidence="14">
    <location>
        <begin position="231"/>
        <end position="295"/>
    </location>
</feature>
<evidence type="ECO:0000256" key="4">
    <source>
        <dbReference type="ARBA" id="ARBA00022741"/>
    </source>
</evidence>
<reference evidence="16 17" key="1">
    <citation type="submission" date="2024-11" db="EMBL/GenBank/DDBJ databases">
        <title>Adaptive evolution of stress response genes in parasites aligns with host niche diversity.</title>
        <authorList>
            <person name="Hahn C."/>
            <person name="Resl P."/>
        </authorList>
    </citation>
    <scope>NUCLEOTIDE SEQUENCE [LARGE SCALE GENOMIC DNA]</scope>
    <source>
        <strain evidence="16">EGGRZ-B1_66</strain>
        <tissue evidence="16">Body</tissue>
    </source>
</reference>
<keyword evidence="4" id="KW-0547">Nucleotide-binding</keyword>
<dbReference type="SUPFAM" id="SSF57903">
    <property type="entry name" value="FYVE/PHD zinc finger"/>
    <property type="match status" value="1"/>
</dbReference>
<feature type="compositionally biased region" description="Polar residues" evidence="14">
    <location>
        <begin position="281"/>
        <end position="295"/>
    </location>
</feature>
<dbReference type="GO" id="GO:0006281">
    <property type="term" value="P:DNA repair"/>
    <property type="evidence" value="ECO:0007669"/>
    <property type="project" value="UniProtKB-KW"/>
</dbReference>
<keyword evidence="11" id="KW-0234">DNA repair</keyword>
<dbReference type="GO" id="GO:0005524">
    <property type="term" value="F:ATP binding"/>
    <property type="evidence" value="ECO:0007669"/>
    <property type="project" value="UniProtKB-KW"/>
</dbReference>
<dbReference type="GO" id="GO:0016787">
    <property type="term" value="F:hydrolase activity"/>
    <property type="evidence" value="ECO:0007669"/>
    <property type="project" value="UniProtKB-KW"/>
</dbReference>
<comment type="similarity">
    <text evidence="2">Belongs to the SNF2/RAD54 helicase family.</text>
</comment>
<protein>
    <recommendedName>
        <fullName evidence="15">PHD-type domain-containing protein</fullName>
    </recommendedName>
</protein>
<dbReference type="PROSITE" id="PS51533">
    <property type="entry name" value="ADD"/>
    <property type="match status" value="1"/>
</dbReference>
<dbReference type="AlphaFoldDB" id="A0ABD2QL34"/>